<accession>A0A1F5ESX3</accession>
<evidence type="ECO:0000313" key="1">
    <source>
        <dbReference type="EMBL" id="OGD70465.1"/>
    </source>
</evidence>
<evidence type="ECO:0000313" key="2">
    <source>
        <dbReference type="Proteomes" id="UP000177390"/>
    </source>
</evidence>
<comment type="caution">
    <text evidence="1">The sequence shown here is derived from an EMBL/GenBank/DDBJ whole genome shotgun (WGS) entry which is preliminary data.</text>
</comment>
<reference evidence="1 2" key="1">
    <citation type="journal article" date="2016" name="Nat. Commun.">
        <title>Thousands of microbial genomes shed light on interconnected biogeochemical processes in an aquifer system.</title>
        <authorList>
            <person name="Anantharaman K."/>
            <person name="Brown C.T."/>
            <person name="Hug L.A."/>
            <person name="Sharon I."/>
            <person name="Castelle C.J."/>
            <person name="Probst A.J."/>
            <person name="Thomas B.C."/>
            <person name="Singh A."/>
            <person name="Wilkins M.J."/>
            <person name="Karaoz U."/>
            <person name="Brodie E.L."/>
            <person name="Williams K.H."/>
            <person name="Hubbard S.S."/>
            <person name="Banfield J.F."/>
        </authorList>
    </citation>
    <scope>NUCLEOTIDE SEQUENCE [LARGE SCALE GENOMIC DNA]</scope>
</reference>
<proteinExistence type="predicted"/>
<organism evidence="1 2">
    <name type="scientific">Candidatus Collierbacteria bacterium RIFCSPHIGHO2_02_FULL_49_10</name>
    <dbReference type="NCBI Taxonomy" id="1817723"/>
    <lineage>
        <taxon>Bacteria</taxon>
        <taxon>Candidatus Collieribacteriota</taxon>
    </lineage>
</organism>
<sequence length="182" mass="20457">MASEREIVIDKRREPEYGCIVTADGVPMVITGEPGEEALLMEKRLKSEEQYGLFLRLVRCWALMEKRRHSRAMFSDLEVSGHSELGSVGLTCLPVDGEEGANMWLVLDVSILDHFLALTTQTDDVCFGLAGVGRADQLIVMDKWDSTKIGIRLGLSEFVGLFHDQIEAIENMLVQQEEKTRK</sequence>
<protein>
    <submittedName>
        <fullName evidence="1">Uncharacterized protein</fullName>
    </submittedName>
</protein>
<dbReference type="AlphaFoldDB" id="A0A1F5ESX3"/>
<dbReference type="Proteomes" id="UP000177390">
    <property type="component" value="Unassembled WGS sequence"/>
</dbReference>
<name>A0A1F5ESX3_9BACT</name>
<dbReference type="EMBL" id="MFAH01000054">
    <property type="protein sequence ID" value="OGD70465.1"/>
    <property type="molecule type" value="Genomic_DNA"/>
</dbReference>
<gene>
    <name evidence="1" type="ORF">A3D09_00750</name>
</gene>